<dbReference type="GO" id="GO:0030134">
    <property type="term" value="C:COPII-coated ER to Golgi transport vesicle"/>
    <property type="evidence" value="ECO:0007669"/>
    <property type="project" value="TreeGrafter"/>
</dbReference>
<dbReference type="Proteomes" id="UP000703661">
    <property type="component" value="Unassembled WGS sequence"/>
</dbReference>
<feature type="signal peptide" evidence="7">
    <location>
        <begin position="1"/>
        <end position="28"/>
    </location>
</feature>
<reference evidence="9" key="1">
    <citation type="journal article" date="2020" name="Fungal Divers.">
        <title>Resolving the Mortierellaceae phylogeny through synthesis of multi-gene phylogenetics and phylogenomics.</title>
        <authorList>
            <person name="Vandepol N."/>
            <person name="Liber J."/>
            <person name="Desiro A."/>
            <person name="Na H."/>
            <person name="Kennedy M."/>
            <person name="Barry K."/>
            <person name="Grigoriev I.V."/>
            <person name="Miller A.N."/>
            <person name="O'Donnell K."/>
            <person name="Stajich J.E."/>
            <person name="Bonito G."/>
        </authorList>
    </citation>
    <scope>NUCLEOTIDE SEQUENCE</scope>
    <source>
        <strain evidence="9">NRRL 2769</strain>
    </source>
</reference>
<feature type="domain" description="L-type lectin-like" evidence="8">
    <location>
        <begin position="31"/>
        <end position="254"/>
    </location>
</feature>
<dbReference type="InterPro" id="IPR051136">
    <property type="entry name" value="Intracellular_Lectin-GPT"/>
</dbReference>
<dbReference type="EMBL" id="JAAAID010001674">
    <property type="protein sequence ID" value="KAG0009149.1"/>
    <property type="molecule type" value="Genomic_DNA"/>
</dbReference>
<dbReference type="Pfam" id="PF03388">
    <property type="entry name" value="Lectin_leg-like"/>
    <property type="match status" value="1"/>
</dbReference>
<accession>A0A9P6MPI3</accession>
<dbReference type="SUPFAM" id="SSF49899">
    <property type="entry name" value="Concanavalin A-like lectins/glucanases"/>
    <property type="match status" value="1"/>
</dbReference>
<dbReference type="GO" id="GO:0005793">
    <property type="term" value="C:endoplasmic reticulum-Golgi intermediate compartment"/>
    <property type="evidence" value="ECO:0007669"/>
    <property type="project" value="TreeGrafter"/>
</dbReference>
<comment type="subcellular location">
    <subcellularLocation>
        <location evidence="1">Membrane</location>
        <topology evidence="1">Single-pass type I membrane protein</topology>
    </subcellularLocation>
</comment>
<evidence type="ECO:0000256" key="4">
    <source>
        <dbReference type="ARBA" id="ARBA00022989"/>
    </source>
</evidence>
<dbReference type="InterPro" id="IPR005052">
    <property type="entry name" value="Lectin_leg"/>
</dbReference>
<evidence type="ECO:0000259" key="8">
    <source>
        <dbReference type="PROSITE" id="PS51328"/>
    </source>
</evidence>
<dbReference type="GO" id="GO:0005789">
    <property type="term" value="C:endoplasmic reticulum membrane"/>
    <property type="evidence" value="ECO:0007669"/>
    <property type="project" value="TreeGrafter"/>
</dbReference>
<dbReference type="PANTHER" id="PTHR12223:SF45">
    <property type="entry name" value="RE50040P"/>
    <property type="match status" value="1"/>
</dbReference>
<keyword evidence="3 7" id="KW-0732">Signal</keyword>
<dbReference type="FunFam" id="2.60.120.200:FF:000095">
    <property type="entry name" value="Lectin family integral membrane protein"/>
    <property type="match status" value="1"/>
</dbReference>
<sequence length="319" mass="36134">MFFLKKHFMASTAVALLSATSVIQQVQAMDSVHLRTHSISQPYIDQDLQNRWFDFGGDSIVNTNKHIRLTQDEPSQFGWLWSRLPLSAPNYQIEFEFSVGGKGTGLYGDGFAVWLTKERGEVGPVFGNRDKFEGLGIFFDTYANSRQSHSFPYVMAMLGDGKTSYDNDHDGLGNRIGSCESDFRGRNIPTKGRLTYDSDERTVNLKLQVKEWDQWDDCFTLYDIKLPSAYLGFTAHTGEVHDSHDIISVSSTYTIKTDAEKNAKRNNYDNNNYKNNTPPPSKKSGFSWLFKLITASGIFAGIVVVAYKTSKKKNDMKRF</sequence>
<gene>
    <name evidence="9" type="ORF">BGZ80_002692</name>
</gene>
<keyword evidence="2 6" id="KW-0812">Transmembrane</keyword>
<name>A0A9P6MPI3_9FUNG</name>
<comment type="caution">
    <text evidence="9">The sequence shown here is derived from an EMBL/GenBank/DDBJ whole genome shotgun (WGS) entry which is preliminary data.</text>
</comment>
<keyword evidence="5 6" id="KW-0472">Membrane</keyword>
<keyword evidence="10" id="KW-1185">Reference proteome</keyword>
<dbReference type="CDD" id="cd07308">
    <property type="entry name" value="lectin_leg-like"/>
    <property type="match status" value="1"/>
</dbReference>
<feature type="transmembrane region" description="Helical" evidence="6">
    <location>
        <begin position="288"/>
        <end position="307"/>
    </location>
</feature>
<evidence type="ECO:0000256" key="5">
    <source>
        <dbReference type="ARBA" id="ARBA00023136"/>
    </source>
</evidence>
<evidence type="ECO:0000256" key="2">
    <source>
        <dbReference type="ARBA" id="ARBA00022692"/>
    </source>
</evidence>
<dbReference type="Gene3D" id="2.60.120.200">
    <property type="match status" value="1"/>
</dbReference>
<protein>
    <recommendedName>
        <fullName evidence="8">L-type lectin-like domain-containing protein</fullName>
    </recommendedName>
</protein>
<evidence type="ECO:0000256" key="1">
    <source>
        <dbReference type="ARBA" id="ARBA00004479"/>
    </source>
</evidence>
<organism evidence="9 10">
    <name type="scientific">Entomortierella chlamydospora</name>
    <dbReference type="NCBI Taxonomy" id="101097"/>
    <lineage>
        <taxon>Eukaryota</taxon>
        <taxon>Fungi</taxon>
        <taxon>Fungi incertae sedis</taxon>
        <taxon>Mucoromycota</taxon>
        <taxon>Mortierellomycotina</taxon>
        <taxon>Mortierellomycetes</taxon>
        <taxon>Mortierellales</taxon>
        <taxon>Mortierellaceae</taxon>
        <taxon>Entomortierella</taxon>
    </lineage>
</organism>
<dbReference type="InterPro" id="IPR013320">
    <property type="entry name" value="ConA-like_dom_sf"/>
</dbReference>
<dbReference type="GO" id="GO:0005537">
    <property type="term" value="F:D-mannose binding"/>
    <property type="evidence" value="ECO:0007669"/>
    <property type="project" value="TreeGrafter"/>
</dbReference>
<evidence type="ECO:0000256" key="6">
    <source>
        <dbReference type="SAM" id="Phobius"/>
    </source>
</evidence>
<dbReference type="OrthoDB" id="270293at2759"/>
<dbReference type="GO" id="GO:0000139">
    <property type="term" value="C:Golgi membrane"/>
    <property type="evidence" value="ECO:0007669"/>
    <property type="project" value="TreeGrafter"/>
</dbReference>
<evidence type="ECO:0000256" key="3">
    <source>
        <dbReference type="ARBA" id="ARBA00022729"/>
    </source>
</evidence>
<dbReference type="PROSITE" id="PS51328">
    <property type="entry name" value="L_LECTIN_LIKE"/>
    <property type="match status" value="1"/>
</dbReference>
<feature type="chain" id="PRO_5040144169" description="L-type lectin-like domain-containing protein" evidence="7">
    <location>
        <begin position="29"/>
        <end position="319"/>
    </location>
</feature>
<dbReference type="PANTHER" id="PTHR12223">
    <property type="entry name" value="VESICULAR MANNOSE-BINDING LECTIN"/>
    <property type="match status" value="1"/>
</dbReference>
<proteinExistence type="predicted"/>
<dbReference type="GO" id="GO:0006888">
    <property type="term" value="P:endoplasmic reticulum to Golgi vesicle-mediated transport"/>
    <property type="evidence" value="ECO:0007669"/>
    <property type="project" value="TreeGrafter"/>
</dbReference>
<evidence type="ECO:0000313" key="9">
    <source>
        <dbReference type="EMBL" id="KAG0009149.1"/>
    </source>
</evidence>
<dbReference type="AlphaFoldDB" id="A0A9P6MPI3"/>
<evidence type="ECO:0000313" key="10">
    <source>
        <dbReference type="Proteomes" id="UP000703661"/>
    </source>
</evidence>
<evidence type="ECO:0000256" key="7">
    <source>
        <dbReference type="SAM" id="SignalP"/>
    </source>
</evidence>
<keyword evidence="4 6" id="KW-1133">Transmembrane helix</keyword>